<dbReference type="OrthoDB" id="7510657at2"/>
<dbReference type="Proteomes" id="UP000309668">
    <property type="component" value="Unassembled WGS sequence"/>
</dbReference>
<comment type="caution">
    <text evidence="2">The sequence shown here is derived from an EMBL/GenBank/DDBJ whole genome shotgun (WGS) entry which is preliminary data.</text>
</comment>
<organism evidence="2 3">
    <name type="scientific">Qipengyuania marisflavi</name>
    <dbReference type="NCBI Taxonomy" id="2486356"/>
    <lineage>
        <taxon>Bacteria</taxon>
        <taxon>Pseudomonadati</taxon>
        <taxon>Pseudomonadota</taxon>
        <taxon>Alphaproteobacteria</taxon>
        <taxon>Sphingomonadales</taxon>
        <taxon>Erythrobacteraceae</taxon>
        <taxon>Qipengyuania</taxon>
    </lineage>
</organism>
<protein>
    <submittedName>
        <fullName evidence="2">Uncharacterized protein</fullName>
    </submittedName>
</protein>
<accession>A0A5S3Q075</accession>
<feature type="chain" id="PRO_5024271224" evidence="1">
    <location>
        <begin position="25"/>
        <end position="90"/>
    </location>
</feature>
<feature type="signal peptide" evidence="1">
    <location>
        <begin position="1"/>
        <end position="24"/>
    </location>
</feature>
<dbReference type="EMBL" id="VCAO01000001">
    <property type="protein sequence ID" value="TMM49727.1"/>
    <property type="molecule type" value="Genomic_DNA"/>
</dbReference>
<dbReference type="AlphaFoldDB" id="A0A5S3Q075"/>
<evidence type="ECO:0000313" key="2">
    <source>
        <dbReference type="EMBL" id="TMM49727.1"/>
    </source>
</evidence>
<sequence>MFRRILACLVLITGLAAAGAPAHAGFTEALNARLEMTQKRDETQKSDEQLCAERQRQQRLKGERAKPCQPSAPITIIIPTVQFGADRAFE</sequence>
<keyword evidence="3" id="KW-1185">Reference proteome</keyword>
<reference evidence="2 3" key="1">
    <citation type="submission" date="2019-05" db="EMBL/GenBank/DDBJ databases">
        <title>Erythrobacter marisflavi sp. nov., isolated from isolated from water of an estuary environment.</title>
        <authorList>
            <person name="Yoon J.-H."/>
        </authorList>
    </citation>
    <scope>NUCLEOTIDE SEQUENCE [LARGE SCALE GENOMIC DNA]</scope>
    <source>
        <strain evidence="2 3">KEM-5</strain>
    </source>
</reference>
<dbReference type="RefSeq" id="WP_138615289.1">
    <property type="nucleotide sequence ID" value="NZ_VCAO01000001.1"/>
</dbReference>
<keyword evidence="1" id="KW-0732">Signal</keyword>
<evidence type="ECO:0000313" key="3">
    <source>
        <dbReference type="Proteomes" id="UP000309668"/>
    </source>
</evidence>
<gene>
    <name evidence="2" type="ORF">FEV51_00525</name>
</gene>
<name>A0A5S3Q075_9SPHN</name>
<evidence type="ECO:0000256" key="1">
    <source>
        <dbReference type="SAM" id="SignalP"/>
    </source>
</evidence>
<proteinExistence type="predicted"/>